<dbReference type="InterPro" id="IPR020449">
    <property type="entry name" value="Tscrpt_reg_AraC-type_HTH"/>
</dbReference>
<dbReference type="GO" id="GO:0003700">
    <property type="term" value="F:DNA-binding transcription factor activity"/>
    <property type="evidence" value="ECO:0007669"/>
    <property type="project" value="InterPro"/>
</dbReference>
<sequence length="171" mass="19205">MQNMSEIAASSPRVAHVPHQQSTTSSTAWEHATARMTDCSSKEPKPADSRSSNQPFRYGLMSWQMAKVLAFIENNLHRQIKLFELACECRLSVSHFGRAFKETFGSSPYQFVLRKRMERARMLLLEDGYSLSQIALECGMCDQSHFTRAFRGTFGKSPGAFLRADPGDSAS</sequence>
<dbReference type="PRINTS" id="PR00032">
    <property type="entry name" value="HTHARAC"/>
</dbReference>
<feature type="region of interest" description="Disordered" evidence="4">
    <location>
        <begin position="1"/>
        <end position="53"/>
    </location>
</feature>
<name>A0A508XAZ0_9HYPH</name>
<dbReference type="SMART" id="SM00342">
    <property type="entry name" value="HTH_ARAC"/>
    <property type="match status" value="1"/>
</dbReference>
<keyword evidence="2" id="KW-0238">DNA-binding</keyword>
<evidence type="ECO:0000313" key="6">
    <source>
        <dbReference type="EMBL" id="VTZ65433.1"/>
    </source>
</evidence>
<dbReference type="SUPFAM" id="SSF46689">
    <property type="entry name" value="Homeodomain-like"/>
    <property type="match status" value="2"/>
</dbReference>
<dbReference type="PROSITE" id="PS01124">
    <property type="entry name" value="HTH_ARAC_FAMILY_2"/>
    <property type="match status" value="1"/>
</dbReference>
<keyword evidence="3" id="KW-0804">Transcription</keyword>
<dbReference type="AlphaFoldDB" id="A0A508XAZ0"/>
<feature type="domain" description="HTH araC/xylS-type" evidence="5">
    <location>
        <begin position="66"/>
        <end position="164"/>
    </location>
</feature>
<evidence type="ECO:0000256" key="1">
    <source>
        <dbReference type="ARBA" id="ARBA00023015"/>
    </source>
</evidence>
<feature type="compositionally biased region" description="Polar residues" evidence="4">
    <location>
        <begin position="19"/>
        <end position="28"/>
    </location>
</feature>
<evidence type="ECO:0000256" key="2">
    <source>
        <dbReference type="ARBA" id="ARBA00023125"/>
    </source>
</evidence>
<dbReference type="InterPro" id="IPR050204">
    <property type="entry name" value="AraC_XylS_family_regulators"/>
</dbReference>
<dbReference type="InterPro" id="IPR018060">
    <property type="entry name" value="HTH_AraC"/>
</dbReference>
<dbReference type="GO" id="GO:0043565">
    <property type="term" value="F:sequence-specific DNA binding"/>
    <property type="evidence" value="ECO:0007669"/>
    <property type="project" value="InterPro"/>
</dbReference>
<dbReference type="InterPro" id="IPR009057">
    <property type="entry name" value="Homeodomain-like_sf"/>
</dbReference>
<dbReference type="Gene3D" id="1.10.10.60">
    <property type="entry name" value="Homeodomain-like"/>
    <property type="match status" value="2"/>
</dbReference>
<keyword evidence="1" id="KW-0805">Transcription regulation</keyword>
<protein>
    <submittedName>
        <fullName evidence="6">AraC family transcriptional regulator</fullName>
    </submittedName>
</protein>
<dbReference type="EMBL" id="CABFNB010000151">
    <property type="protein sequence ID" value="VTZ65433.1"/>
    <property type="molecule type" value="Genomic_DNA"/>
</dbReference>
<organism evidence="6">
    <name type="scientific">Sinorhizobium medicae</name>
    <dbReference type="NCBI Taxonomy" id="110321"/>
    <lineage>
        <taxon>Bacteria</taxon>
        <taxon>Pseudomonadati</taxon>
        <taxon>Pseudomonadota</taxon>
        <taxon>Alphaproteobacteria</taxon>
        <taxon>Hyphomicrobiales</taxon>
        <taxon>Rhizobiaceae</taxon>
        <taxon>Sinorhizobium/Ensifer group</taxon>
        <taxon>Sinorhizobium</taxon>
    </lineage>
</organism>
<reference evidence="6" key="1">
    <citation type="submission" date="2019-06" db="EMBL/GenBank/DDBJ databases">
        <authorList>
            <person name="Le Quere A."/>
            <person name="Colella S."/>
        </authorList>
    </citation>
    <scope>NUCLEOTIDE SEQUENCE</scope>
    <source>
        <strain evidence="6">EmedicaeMD41</strain>
    </source>
</reference>
<dbReference type="Proteomes" id="UP000507954">
    <property type="component" value="Unassembled WGS sequence"/>
</dbReference>
<evidence type="ECO:0000256" key="3">
    <source>
        <dbReference type="ARBA" id="ARBA00023163"/>
    </source>
</evidence>
<evidence type="ECO:0000259" key="5">
    <source>
        <dbReference type="PROSITE" id="PS01124"/>
    </source>
</evidence>
<dbReference type="PANTHER" id="PTHR46796">
    <property type="entry name" value="HTH-TYPE TRANSCRIPTIONAL ACTIVATOR RHAS-RELATED"/>
    <property type="match status" value="1"/>
</dbReference>
<accession>A0A508XAZ0</accession>
<dbReference type="PANTHER" id="PTHR46796:SF6">
    <property type="entry name" value="ARAC SUBFAMILY"/>
    <property type="match status" value="1"/>
</dbReference>
<evidence type="ECO:0000256" key="4">
    <source>
        <dbReference type="SAM" id="MobiDB-lite"/>
    </source>
</evidence>
<dbReference type="Pfam" id="PF12833">
    <property type="entry name" value="HTH_18"/>
    <property type="match status" value="1"/>
</dbReference>
<gene>
    <name evidence="6" type="ORF">EMEDMD4_800015</name>
</gene>
<proteinExistence type="predicted"/>